<dbReference type="InterPro" id="IPR013783">
    <property type="entry name" value="Ig-like_fold"/>
</dbReference>
<feature type="transmembrane region" description="Helical" evidence="1">
    <location>
        <begin position="340"/>
        <end position="370"/>
    </location>
</feature>
<dbReference type="InterPro" id="IPR036179">
    <property type="entry name" value="Ig-like_dom_sf"/>
</dbReference>
<gene>
    <name evidence="3" type="primary">Cd4</name>
    <name evidence="3" type="ORF">APHCOE_R02892</name>
</gene>
<evidence type="ECO:0000313" key="4">
    <source>
        <dbReference type="Proteomes" id="UP000575874"/>
    </source>
</evidence>
<dbReference type="PANTHER" id="PTHR11422:SF0">
    <property type="entry name" value="T-CELL SURFACE GLYCOPROTEIN CD4"/>
    <property type="match status" value="1"/>
</dbReference>
<dbReference type="EMBL" id="VZSI01000206">
    <property type="protein sequence ID" value="NWY21182.1"/>
    <property type="molecule type" value="Genomic_DNA"/>
</dbReference>
<dbReference type="PROSITE" id="PS50835">
    <property type="entry name" value="IG_LIKE"/>
    <property type="match status" value="1"/>
</dbReference>
<feature type="non-terminal residue" evidence="3">
    <location>
        <position position="397"/>
    </location>
</feature>
<keyword evidence="1" id="KW-0812">Transmembrane</keyword>
<organism evidence="3 4">
    <name type="scientific">Aphelocoma coerulescens</name>
    <name type="common">Florida scrub-jay</name>
    <name type="synonym">Corvus coerulescens</name>
    <dbReference type="NCBI Taxonomy" id="39617"/>
    <lineage>
        <taxon>Eukaryota</taxon>
        <taxon>Metazoa</taxon>
        <taxon>Chordata</taxon>
        <taxon>Craniata</taxon>
        <taxon>Vertebrata</taxon>
        <taxon>Euteleostomi</taxon>
        <taxon>Archelosauria</taxon>
        <taxon>Archosauria</taxon>
        <taxon>Dinosauria</taxon>
        <taxon>Saurischia</taxon>
        <taxon>Theropoda</taxon>
        <taxon>Coelurosauria</taxon>
        <taxon>Aves</taxon>
        <taxon>Neognathae</taxon>
        <taxon>Neoaves</taxon>
        <taxon>Telluraves</taxon>
        <taxon>Australaves</taxon>
        <taxon>Passeriformes</taxon>
        <taxon>Corvoidea</taxon>
        <taxon>Corvidae</taxon>
        <taxon>Aphelocoma</taxon>
    </lineage>
</organism>
<name>A0A7K7CKL4_APHCE</name>
<proteinExistence type="predicted"/>
<feature type="domain" description="Ig-like" evidence="2">
    <location>
        <begin position="222"/>
        <end position="329"/>
    </location>
</feature>
<dbReference type="AlphaFoldDB" id="A0A7K7CKL4"/>
<sequence>RADIKMENKQLKVWDLKLSDAGIYTCKYGSHEVRISLHIFKLTVSLDGHFLQNEVPELILMQNSSSPLPNLNITLFNSNNNRVTPELQSKTRQKYIVNLKKLEAMDSGTWVCQVHSDSPLINQNISFVVKVLGFQNPDLERKYTTVDSTVTLSWHLNSQMIKWKEGFAGQLNWKQQEGANAHELLDFEVTAQGDLHETKKSSNFLIEIPERKAEIIIEVKLPKVYFNHSGQYQCQLEYQGRHVQSKIELVVMKVSANPDGPLSRGANMTLTCQVSGPLPPNAYLRWERVNGTNMDVKNSRQHEVKLEVNISAAGLWSCHLIEDNDRKISLHYHVEEAPVWISYVIIGASVAGSLLVFALGCLCIISGISWQRRMQRRKRMAQARQYLLENKTCQCQQ</sequence>
<protein>
    <submittedName>
        <fullName evidence="3">CD4 protein</fullName>
    </submittedName>
</protein>
<evidence type="ECO:0000313" key="3">
    <source>
        <dbReference type="EMBL" id="NWY21182.1"/>
    </source>
</evidence>
<keyword evidence="1" id="KW-1133">Transmembrane helix</keyword>
<dbReference type="Pfam" id="PF12104">
    <property type="entry name" value="Tcell_CD4_C"/>
    <property type="match status" value="1"/>
</dbReference>
<dbReference type="PANTHER" id="PTHR11422">
    <property type="entry name" value="T-CELL SURFACE GLYCOPROTEIN CD4"/>
    <property type="match status" value="1"/>
</dbReference>
<dbReference type="Gene3D" id="1.20.5.900">
    <property type="entry name" value="transmembrane domain of human cd4"/>
    <property type="match status" value="1"/>
</dbReference>
<evidence type="ECO:0000256" key="1">
    <source>
        <dbReference type="SAM" id="Phobius"/>
    </source>
</evidence>
<dbReference type="InterPro" id="IPR021963">
    <property type="entry name" value="Tcell_CD4_Cterm"/>
</dbReference>
<dbReference type="Gene3D" id="2.60.40.10">
    <property type="entry name" value="Immunoglobulins"/>
    <property type="match status" value="2"/>
</dbReference>
<comment type="caution">
    <text evidence="3">The sequence shown here is derived from an EMBL/GenBank/DDBJ whole genome shotgun (WGS) entry which is preliminary data.</text>
</comment>
<dbReference type="SUPFAM" id="SSF48726">
    <property type="entry name" value="Immunoglobulin"/>
    <property type="match status" value="1"/>
</dbReference>
<dbReference type="InterPro" id="IPR007110">
    <property type="entry name" value="Ig-like_dom"/>
</dbReference>
<accession>A0A7K7CKL4</accession>
<keyword evidence="1" id="KW-0472">Membrane</keyword>
<reference evidence="3 4" key="1">
    <citation type="submission" date="2019-09" db="EMBL/GenBank/DDBJ databases">
        <title>Bird 10,000 Genomes (B10K) Project - Family phase.</title>
        <authorList>
            <person name="Zhang G."/>
        </authorList>
    </citation>
    <scope>NUCLEOTIDE SEQUENCE [LARGE SCALE GENOMIC DNA]</scope>
    <source>
        <strain evidence="3">OUT-0022</strain>
        <tissue evidence="3">Blood</tissue>
    </source>
</reference>
<feature type="non-terminal residue" evidence="3">
    <location>
        <position position="1"/>
    </location>
</feature>
<keyword evidence="4" id="KW-1185">Reference proteome</keyword>
<dbReference type="Proteomes" id="UP000575874">
    <property type="component" value="Unassembled WGS sequence"/>
</dbReference>
<evidence type="ECO:0000259" key="2">
    <source>
        <dbReference type="PROSITE" id="PS50835"/>
    </source>
</evidence>